<gene>
    <name evidence="5" type="ordered locus">DMR_10420</name>
</gene>
<dbReference type="AlphaFoldDB" id="C4XKZ4"/>
<dbReference type="InterPro" id="IPR011006">
    <property type="entry name" value="CheY-like_superfamily"/>
</dbReference>
<dbReference type="PROSITE" id="PS50110">
    <property type="entry name" value="RESPONSE_REGULATORY"/>
    <property type="match status" value="1"/>
</dbReference>
<evidence type="ECO:0000259" key="4">
    <source>
        <dbReference type="PROSITE" id="PS50110"/>
    </source>
</evidence>
<dbReference type="STRING" id="573370.DMR_10420"/>
<dbReference type="SUPFAM" id="SSF52172">
    <property type="entry name" value="CheY-like"/>
    <property type="match status" value="1"/>
</dbReference>
<dbReference type="PANTHER" id="PTHR45339:SF1">
    <property type="entry name" value="HYBRID SIGNAL TRANSDUCTION HISTIDINE KINASE J"/>
    <property type="match status" value="1"/>
</dbReference>
<keyword evidence="6" id="KW-1185">Reference proteome</keyword>
<sequence length="85" mass="9885">MNILVAEDDAINIVFYIRFLTKLGHKVTVAHNGEEAFHFSELINYDVILMDINMPIMDGIESSKMIKKQKMQKLQYLQSQLQILN</sequence>
<feature type="domain" description="Response regulatory" evidence="4">
    <location>
        <begin position="2"/>
        <end position="85"/>
    </location>
</feature>
<evidence type="ECO:0000256" key="1">
    <source>
        <dbReference type="ARBA" id="ARBA00022553"/>
    </source>
</evidence>
<dbReference type="KEGG" id="dma:DMR_10420"/>
<proteinExistence type="predicted"/>
<dbReference type="RefSeq" id="WP_015859763.1">
    <property type="nucleotide sequence ID" value="NC_012796.1"/>
</dbReference>
<dbReference type="CDD" id="cd17546">
    <property type="entry name" value="REC_hyHK_CKI1_RcsC-like"/>
    <property type="match status" value="1"/>
</dbReference>
<dbReference type="HOGENOM" id="CLU_2507253_0_0_7"/>
<dbReference type="Pfam" id="PF00072">
    <property type="entry name" value="Response_reg"/>
    <property type="match status" value="1"/>
</dbReference>
<evidence type="ECO:0000313" key="6">
    <source>
        <dbReference type="Proteomes" id="UP000009071"/>
    </source>
</evidence>
<evidence type="ECO:0000256" key="3">
    <source>
        <dbReference type="PROSITE-ProRule" id="PRU00169"/>
    </source>
</evidence>
<dbReference type="GO" id="GO:0000160">
    <property type="term" value="P:phosphorelay signal transduction system"/>
    <property type="evidence" value="ECO:0007669"/>
    <property type="project" value="UniProtKB-KW"/>
</dbReference>
<name>C4XKZ4_SOLM1</name>
<feature type="modified residue" description="4-aspartylphosphate" evidence="3">
    <location>
        <position position="51"/>
    </location>
</feature>
<dbReference type="PANTHER" id="PTHR45339">
    <property type="entry name" value="HYBRID SIGNAL TRANSDUCTION HISTIDINE KINASE J"/>
    <property type="match status" value="1"/>
</dbReference>
<dbReference type="eggNOG" id="COG0784">
    <property type="taxonomic scope" value="Bacteria"/>
</dbReference>
<dbReference type="InterPro" id="IPR001789">
    <property type="entry name" value="Sig_transdc_resp-reg_receiver"/>
</dbReference>
<evidence type="ECO:0000256" key="2">
    <source>
        <dbReference type="ARBA" id="ARBA00023012"/>
    </source>
</evidence>
<dbReference type="OrthoDB" id="9780312at2"/>
<keyword evidence="2" id="KW-0902">Two-component regulatory system</keyword>
<dbReference type="EMBL" id="AP010904">
    <property type="protein sequence ID" value="BAH74533.1"/>
    <property type="molecule type" value="Genomic_DNA"/>
</dbReference>
<keyword evidence="1 3" id="KW-0597">Phosphoprotein</keyword>
<protein>
    <recommendedName>
        <fullName evidence="4">Response regulatory domain-containing protein</fullName>
    </recommendedName>
</protein>
<dbReference type="Proteomes" id="UP000009071">
    <property type="component" value="Chromosome"/>
</dbReference>
<reference evidence="5 6" key="1">
    <citation type="journal article" date="2009" name="Genome Res.">
        <title>Whole genome sequence of Desulfovibrio magneticus strain RS-1 revealed common gene clusters in magnetotactic bacteria.</title>
        <authorList>
            <person name="Nakazawa H."/>
            <person name="Arakaki A."/>
            <person name="Narita-Yamada S."/>
            <person name="Yashiro I."/>
            <person name="Jinno K."/>
            <person name="Aoki N."/>
            <person name="Tsuruyama A."/>
            <person name="Okamura Y."/>
            <person name="Tanikawa S."/>
            <person name="Fujita N."/>
            <person name="Takeyama H."/>
            <person name="Matsunaga T."/>
        </authorList>
    </citation>
    <scope>NUCLEOTIDE SEQUENCE [LARGE SCALE GENOMIC DNA]</scope>
    <source>
        <strain evidence="6">ATCC 700980 / DSM 13731 / RS-1</strain>
    </source>
</reference>
<dbReference type="Gene3D" id="3.40.50.2300">
    <property type="match status" value="1"/>
</dbReference>
<evidence type="ECO:0000313" key="5">
    <source>
        <dbReference type="EMBL" id="BAH74533.1"/>
    </source>
</evidence>
<accession>C4XKZ4</accession>
<organism evidence="5 6">
    <name type="scientific">Solidesulfovibrio magneticus (strain ATCC 700980 / DSM 13731 / RS-1)</name>
    <name type="common">Desulfovibrio magneticus</name>
    <dbReference type="NCBI Taxonomy" id="573370"/>
    <lineage>
        <taxon>Bacteria</taxon>
        <taxon>Pseudomonadati</taxon>
        <taxon>Thermodesulfobacteriota</taxon>
        <taxon>Desulfovibrionia</taxon>
        <taxon>Desulfovibrionales</taxon>
        <taxon>Desulfovibrionaceae</taxon>
        <taxon>Solidesulfovibrio</taxon>
    </lineage>
</organism>